<dbReference type="Proteomes" id="UP001161390">
    <property type="component" value="Unassembled WGS sequence"/>
</dbReference>
<comment type="caution">
    <text evidence="1">The sequence shown here is derived from an EMBL/GenBank/DDBJ whole genome shotgun (WGS) entry which is preliminary data.</text>
</comment>
<dbReference type="EMBL" id="BSNJ01000004">
    <property type="protein sequence ID" value="GLQ21307.1"/>
    <property type="molecule type" value="Genomic_DNA"/>
</dbReference>
<organism evidence="1 2">
    <name type="scientific">Algimonas porphyrae</name>
    <dbReference type="NCBI Taxonomy" id="1128113"/>
    <lineage>
        <taxon>Bacteria</taxon>
        <taxon>Pseudomonadati</taxon>
        <taxon>Pseudomonadota</taxon>
        <taxon>Alphaproteobacteria</taxon>
        <taxon>Maricaulales</taxon>
        <taxon>Robiginitomaculaceae</taxon>
        <taxon>Algimonas</taxon>
    </lineage>
</organism>
<gene>
    <name evidence="1" type="ORF">GCM10007854_22620</name>
</gene>
<accession>A0ABQ5V4U7</accession>
<dbReference type="InterPro" id="IPR014942">
    <property type="entry name" value="AbiEii"/>
</dbReference>
<reference evidence="1" key="2">
    <citation type="submission" date="2023-01" db="EMBL/GenBank/DDBJ databases">
        <title>Draft genome sequence of Algimonas porphyrae strain NBRC 108216.</title>
        <authorList>
            <person name="Sun Q."/>
            <person name="Mori K."/>
        </authorList>
    </citation>
    <scope>NUCLEOTIDE SEQUENCE</scope>
    <source>
        <strain evidence="1">NBRC 108216</strain>
    </source>
</reference>
<reference evidence="1" key="1">
    <citation type="journal article" date="2014" name="Int. J. Syst. Evol. Microbiol.">
        <title>Complete genome of a new Firmicutes species belonging to the dominant human colonic microbiota ('Ruminococcus bicirculans') reveals two chromosomes and a selective capacity to utilize plant glucans.</title>
        <authorList>
            <consortium name="NISC Comparative Sequencing Program"/>
            <person name="Wegmann U."/>
            <person name="Louis P."/>
            <person name="Goesmann A."/>
            <person name="Henrissat B."/>
            <person name="Duncan S.H."/>
            <person name="Flint H.J."/>
        </authorList>
    </citation>
    <scope>NUCLEOTIDE SEQUENCE</scope>
    <source>
        <strain evidence="1">NBRC 108216</strain>
    </source>
</reference>
<keyword evidence="2" id="KW-1185">Reference proteome</keyword>
<evidence type="ECO:0000313" key="2">
    <source>
        <dbReference type="Proteomes" id="UP001161390"/>
    </source>
</evidence>
<proteinExistence type="predicted"/>
<protein>
    <recommendedName>
        <fullName evidence="3">Nucleotidyl transferase AbiEii/AbiGii toxin family protein</fullName>
    </recommendedName>
</protein>
<dbReference type="RefSeq" id="WP_284372699.1">
    <property type="nucleotide sequence ID" value="NZ_BSNJ01000004.1"/>
</dbReference>
<sequence>MSNNPSFTTVDLPRIRVDVRDWILAAPNADARQLRQAVDITLNAIASLDDLAQNCSLKGGILMGLAYGSPRLTADIDLSIGHRPNPKDPEKFRELLDGNFDWIAMERGHPDMALKVGTIRRLPRRKFDEADFPGLGIKILYAHKRNSGQMARLDAGQGGPALSMDISFNEPAKTLQILSLTEEASILAYGLAELIAEKLRALLQQVPRRRERRQDPYDIWHLTQTQKLSEADRALILDRLITKSRSRGIDPQPDSLSNPEVRRRASANWTSLQLELEAGALPPFTICWNATEALYKALPWPQSQ</sequence>
<name>A0ABQ5V4U7_9PROT</name>
<evidence type="ECO:0000313" key="1">
    <source>
        <dbReference type="EMBL" id="GLQ21307.1"/>
    </source>
</evidence>
<dbReference type="Pfam" id="PF08843">
    <property type="entry name" value="AbiEii"/>
    <property type="match status" value="1"/>
</dbReference>
<evidence type="ECO:0008006" key="3">
    <source>
        <dbReference type="Google" id="ProtNLM"/>
    </source>
</evidence>